<feature type="domain" description="DUF2520" evidence="2">
    <location>
        <begin position="129"/>
        <end position="252"/>
    </location>
</feature>
<dbReference type="InterPro" id="IPR008927">
    <property type="entry name" value="6-PGluconate_DH-like_C_sf"/>
</dbReference>
<dbReference type="InterPro" id="IPR036291">
    <property type="entry name" value="NAD(P)-bd_dom_sf"/>
</dbReference>
<evidence type="ECO:0000259" key="2">
    <source>
        <dbReference type="Pfam" id="PF10728"/>
    </source>
</evidence>
<gene>
    <name evidence="3" type="ORF">WMO43_06240</name>
</gene>
<organism evidence="3 4">
    <name type="scientific">Maccoyibacter intestinihominis</name>
    <dbReference type="NCBI Taxonomy" id="3133499"/>
    <lineage>
        <taxon>Bacteria</taxon>
        <taxon>Bacillati</taxon>
        <taxon>Bacillota</taxon>
        <taxon>Clostridia</taxon>
        <taxon>Lachnospirales</taxon>
        <taxon>Lachnospiraceae</taxon>
        <taxon>Maccoyibacter</taxon>
    </lineage>
</organism>
<name>A0ABV1HCK8_9FIRM</name>
<dbReference type="Pfam" id="PF10728">
    <property type="entry name" value="DUF2520"/>
    <property type="match status" value="1"/>
</dbReference>
<dbReference type="Proteomes" id="UP001454489">
    <property type="component" value="Unassembled WGS sequence"/>
</dbReference>
<comment type="caution">
    <text evidence="3">The sequence shown here is derived from an EMBL/GenBank/DDBJ whole genome shotgun (WGS) entry which is preliminary data.</text>
</comment>
<dbReference type="InterPro" id="IPR037108">
    <property type="entry name" value="TM1727-like_C_sf"/>
</dbReference>
<dbReference type="Pfam" id="PF10727">
    <property type="entry name" value="Rossmann-like"/>
    <property type="match status" value="1"/>
</dbReference>
<evidence type="ECO:0000259" key="1">
    <source>
        <dbReference type="Pfam" id="PF10727"/>
    </source>
</evidence>
<dbReference type="PANTHER" id="PTHR40459:SF1">
    <property type="entry name" value="CONSERVED HYPOTHETICAL ALANINE AND LEUCINE RICH PROTEIN"/>
    <property type="match status" value="1"/>
</dbReference>
<dbReference type="SUPFAM" id="SSF51735">
    <property type="entry name" value="NAD(P)-binding Rossmann-fold domains"/>
    <property type="match status" value="1"/>
</dbReference>
<accession>A0ABV1HCK8</accession>
<dbReference type="Gene3D" id="3.40.50.720">
    <property type="entry name" value="NAD(P)-binding Rossmann-like Domain"/>
    <property type="match status" value="1"/>
</dbReference>
<proteinExistence type="predicted"/>
<dbReference type="Gene3D" id="1.10.1040.20">
    <property type="entry name" value="ProC-like, C-terminal domain"/>
    <property type="match status" value="1"/>
</dbReference>
<dbReference type="InterPro" id="IPR019665">
    <property type="entry name" value="OxRdtase/DH_put_Rossmann_dom"/>
</dbReference>
<protein>
    <submittedName>
        <fullName evidence="3">Rossmann-like and DUF2520 domain-containing protein</fullName>
    </submittedName>
</protein>
<sequence>MIGAGKVGTTMGKYFVTHGEEVSGFYSRTVNSAKEAAKFCNTKYFSELDSLIEVSDTLFITVTDGAIKEVWDCIAAKDVKGKSVCHFSGSLSSDIFSNAEQAGVSVCSLHPIYAFSNKFTAYQNLTEAIFTVEGDEQAVADIYRMFEKLPNRLVLIHTEAKTRYHAAVSMASNHVIGLLSMAVKMLEEAGIESTAAYEMLTPLVKNNVEAALKYGCEQALTGPIERNDLGTVRHHLEVLSEEQKAVYDAIGTELVRISEKKHTERNYRQMKELLRKESE</sequence>
<dbReference type="EMBL" id="JBBMEX010000005">
    <property type="protein sequence ID" value="MEQ2557463.1"/>
    <property type="molecule type" value="Genomic_DNA"/>
</dbReference>
<evidence type="ECO:0000313" key="3">
    <source>
        <dbReference type="EMBL" id="MEQ2557463.1"/>
    </source>
</evidence>
<evidence type="ECO:0000313" key="4">
    <source>
        <dbReference type="Proteomes" id="UP001454489"/>
    </source>
</evidence>
<dbReference type="SUPFAM" id="SSF48179">
    <property type="entry name" value="6-phosphogluconate dehydrogenase C-terminal domain-like"/>
    <property type="match status" value="1"/>
</dbReference>
<dbReference type="RefSeq" id="WP_353530666.1">
    <property type="nucleotide sequence ID" value="NZ_JBBMEX010000005.1"/>
</dbReference>
<feature type="domain" description="Putative oxidoreductase/dehydrogenase Rossmann-like" evidence="1">
    <location>
        <begin position="2"/>
        <end position="111"/>
    </location>
</feature>
<dbReference type="PANTHER" id="PTHR40459">
    <property type="entry name" value="CONSERVED HYPOTHETICAL ALANINE AND LEUCINE RICH PROTEIN"/>
    <property type="match status" value="1"/>
</dbReference>
<reference evidence="3 4" key="1">
    <citation type="submission" date="2024-03" db="EMBL/GenBank/DDBJ databases">
        <title>Human intestinal bacterial collection.</title>
        <authorList>
            <person name="Pauvert C."/>
            <person name="Hitch T.C.A."/>
            <person name="Clavel T."/>
        </authorList>
    </citation>
    <scope>NUCLEOTIDE SEQUENCE [LARGE SCALE GENOMIC DNA]</scope>
    <source>
        <strain evidence="3 4">CLA-AA-H185</strain>
    </source>
</reference>
<dbReference type="InterPro" id="IPR018931">
    <property type="entry name" value="DUF2520"/>
</dbReference>
<keyword evidence="4" id="KW-1185">Reference proteome</keyword>